<name>A0A4S8LL50_DENBC</name>
<dbReference type="OrthoDB" id="73875at2759"/>
<dbReference type="EMBL" id="ML179350">
    <property type="protein sequence ID" value="THU89982.1"/>
    <property type="molecule type" value="Genomic_DNA"/>
</dbReference>
<sequence>MLSNARPSEPKFWFSETEALELLVSPLSFHCIWWGWYHGEVETWLLEFLDECRKCKNSGKADIFYTAHTRELYLKYLAAAIACAGSSGEMENSETVEPTSSMNFAQSQDEADFIKKVGWDKLTMAQFAEKKHEFAKCRFKVGEFYRHKIRGGTNSSDKVLDRVMESTVPSKPQKLTVVQMFGKLYRESPILPVVEKEWKKACEDAINIGTSALSGYYQLTMLGDILNIPASALSLVVHPLFTVFLPSVNSLATVIAHLIPTVDISISALGDGDKNTSAIVDGCVDIGAGFRD</sequence>
<organism evidence="1 2">
    <name type="scientific">Dendrothele bispora (strain CBS 962.96)</name>
    <dbReference type="NCBI Taxonomy" id="1314807"/>
    <lineage>
        <taxon>Eukaryota</taxon>
        <taxon>Fungi</taxon>
        <taxon>Dikarya</taxon>
        <taxon>Basidiomycota</taxon>
        <taxon>Agaricomycotina</taxon>
        <taxon>Agaricomycetes</taxon>
        <taxon>Agaricomycetidae</taxon>
        <taxon>Agaricales</taxon>
        <taxon>Agaricales incertae sedis</taxon>
        <taxon>Dendrothele</taxon>
    </lineage>
</organism>
<accession>A0A4S8LL50</accession>
<dbReference type="Proteomes" id="UP000297245">
    <property type="component" value="Unassembled WGS sequence"/>
</dbReference>
<evidence type="ECO:0000313" key="2">
    <source>
        <dbReference type="Proteomes" id="UP000297245"/>
    </source>
</evidence>
<evidence type="ECO:0000313" key="1">
    <source>
        <dbReference type="EMBL" id="THU89982.1"/>
    </source>
</evidence>
<reference evidence="1 2" key="1">
    <citation type="journal article" date="2019" name="Nat. Ecol. Evol.">
        <title>Megaphylogeny resolves global patterns of mushroom evolution.</title>
        <authorList>
            <person name="Varga T."/>
            <person name="Krizsan K."/>
            <person name="Foldi C."/>
            <person name="Dima B."/>
            <person name="Sanchez-Garcia M."/>
            <person name="Sanchez-Ramirez S."/>
            <person name="Szollosi G.J."/>
            <person name="Szarkandi J.G."/>
            <person name="Papp V."/>
            <person name="Albert L."/>
            <person name="Andreopoulos W."/>
            <person name="Angelini C."/>
            <person name="Antonin V."/>
            <person name="Barry K.W."/>
            <person name="Bougher N.L."/>
            <person name="Buchanan P."/>
            <person name="Buyck B."/>
            <person name="Bense V."/>
            <person name="Catcheside P."/>
            <person name="Chovatia M."/>
            <person name="Cooper J."/>
            <person name="Damon W."/>
            <person name="Desjardin D."/>
            <person name="Finy P."/>
            <person name="Geml J."/>
            <person name="Haridas S."/>
            <person name="Hughes K."/>
            <person name="Justo A."/>
            <person name="Karasinski D."/>
            <person name="Kautmanova I."/>
            <person name="Kiss B."/>
            <person name="Kocsube S."/>
            <person name="Kotiranta H."/>
            <person name="LaButti K.M."/>
            <person name="Lechner B.E."/>
            <person name="Liimatainen K."/>
            <person name="Lipzen A."/>
            <person name="Lukacs Z."/>
            <person name="Mihaltcheva S."/>
            <person name="Morgado L.N."/>
            <person name="Niskanen T."/>
            <person name="Noordeloos M.E."/>
            <person name="Ohm R.A."/>
            <person name="Ortiz-Santana B."/>
            <person name="Ovrebo C."/>
            <person name="Racz N."/>
            <person name="Riley R."/>
            <person name="Savchenko A."/>
            <person name="Shiryaev A."/>
            <person name="Soop K."/>
            <person name="Spirin V."/>
            <person name="Szebenyi C."/>
            <person name="Tomsovsky M."/>
            <person name="Tulloss R.E."/>
            <person name="Uehling J."/>
            <person name="Grigoriev I.V."/>
            <person name="Vagvolgyi C."/>
            <person name="Papp T."/>
            <person name="Martin F.M."/>
            <person name="Miettinen O."/>
            <person name="Hibbett D.S."/>
            <person name="Nagy L.G."/>
        </authorList>
    </citation>
    <scope>NUCLEOTIDE SEQUENCE [LARGE SCALE GENOMIC DNA]</scope>
    <source>
        <strain evidence="1 2">CBS 962.96</strain>
    </source>
</reference>
<keyword evidence="2" id="KW-1185">Reference proteome</keyword>
<dbReference type="AlphaFoldDB" id="A0A4S8LL50"/>
<protein>
    <submittedName>
        <fullName evidence="1">Uncharacterized protein</fullName>
    </submittedName>
</protein>
<proteinExistence type="predicted"/>
<gene>
    <name evidence="1" type="ORF">K435DRAFT_864732</name>
</gene>